<keyword evidence="6" id="KW-0342">GTP-binding</keyword>
<dbReference type="InterPro" id="IPR025877">
    <property type="entry name" value="MobA-like_NTP_Trfase"/>
</dbReference>
<evidence type="ECO:0000256" key="5">
    <source>
        <dbReference type="ARBA" id="ARBA00022842"/>
    </source>
</evidence>
<evidence type="ECO:0000313" key="10">
    <source>
        <dbReference type="Proteomes" id="UP000077134"/>
    </source>
</evidence>
<name>A0A162RSP8_9BACL</name>
<keyword evidence="2" id="KW-0808">Transferase</keyword>
<proteinExistence type="predicted"/>
<dbReference type="CDD" id="cd02503">
    <property type="entry name" value="MobA"/>
    <property type="match status" value="1"/>
</dbReference>
<reference evidence="9 10" key="1">
    <citation type="submission" date="2016-02" db="EMBL/GenBank/DDBJ databases">
        <title>Paenibacillus sp. LPB0068, isolated from Crassostrea gigas.</title>
        <authorList>
            <person name="Shin S.-K."/>
            <person name="Yi H."/>
        </authorList>
    </citation>
    <scope>NUCLEOTIDE SEQUENCE [LARGE SCALE GENOMIC DNA]</scope>
    <source>
        <strain evidence="9 10">LPB0068</strain>
    </source>
</reference>
<dbReference type="KEGG" id="pcx:LPB68_03410"/>
<accession>A0A162RSP8</accession>
<keyword evidence="10" id="KW-1185">Reference proteome</keyword>
<dbReference type="GO" id="GO:0016779">
    <property type="term" value="F:nucleotidyltransferase activity"/>
    <property type="evidence" value="ECO:0007669"/>
    <property type="project" value="UniProtKB-ARBA"/>
</dbReference>
<keyword evidence="3" id="KW-0479">Metal-binding</keyword>
<dbReference type="OrthoDB" id="9788394at2"/>
<gene>
    <name evidence="9" type="ORF">PNBC_10550</name>
</gene>
<dbReference type="InterPro" id="IPR013482">
    <property type="entry name" value="Molybde_CF_guanTrfase"/>
</dbReference>
<dbReference type="Proteomes" id="UP000077134">
    <property type="component" value="Unassembled WGS sequence"/>
</dbReference>
<evidence type="ECO:0000256" key="6">
    <source>
        <dbReference type="ARBA" id="ARBA00023134"/>
    </source>
</evidence>
<evidence type="ECO:0000256" key="4">
    <source>
        <dbReference type="ARBA" id="ARBA00022741"/>
    </source>
</evidence>
<keyword evidence="7" id="KW-0501">Molybdenum cofactor biosynthesis</keyword>
<dbReference type="PANTHER" id="PTHR19136">
    <property type="entry name" value="MOLYBDENUM COFACTOR GUANYLYLTRANSFERASE"/>
    <property type="match status" value="1"/>
</dbReference>
<dbReference type="GO" id="GO:0046872">
    <property type="term" value="F:metal ion binding"/>
    <property type="evidence" value="ECO:0007669"/>
    <property type="project" value="UniProtKB-KW"/>
</dbReference>
<dbReference type="Pfam" id="PF12804">
    <property type="entry name" value="NTP_transf_3"/>
    <property type="match status" value="1"/>
</dbReference>
<evidence type="ECO:0000256" key="7">
    <source>
        <dbReference type="ARBA" id="ARBA00023150"/>
    </source>
</evidence>
<dbReference type="GO" id="GO:0006777">
    <property type="term" value="P:Mo-molybdopterin cofactor biosynthetic process"/>
    <property type="evidence" value="ECO:0007669"/>
    <property type="project" value="UniProtKB-KW"/>
</dbReference>
<dbReference type="SUPFAM" id="SSF53448">
    <property type="entry name" value="Nucleotide-diphospho-sugar transferases"/>
    <property type="match status" value="1"/>
</dbReference>
<keyword evidence="5" id="KW-0460">Magnesium</keyword>
<dbReference type="EMBL" id="LSFN01000014">
    <property type="protein sequence ID" value="OAB74497.1"/>
    <property type="molecule type" value="Genomic_DNA"/>
</dbReference>
<dbReference type="Gene3D" id="3.90.550.10">
    <property type="entry name" value="Spore Coat Polysaccharide Biosynthesis Protein SpsA, Chain A"/>
    <property type="match status" value="1"/>
</dbReference>
<dbReference type="RefSeq" id="WP_068657858.1">
    <property type="nucleotide sequence ID" value="NZ_CP017770.1"/>
</dbReference>
<keyword evidence="1" id="KW-0963">Cytoplasm</keyword>
<dbReference type="AlphaFoldDB" id="A0A162RSP8"/>
<evidence type="ECO:0000256" key="3">
    <source>
        <dbReference type="ARBA" id="ARBA00022723"/>
    </source>
</evidence>
<protein>
    <recommendedName>
        <fullName evidence="8">MobA-like NTP transferase domain-containing protein</fullName>
    </recommendedName>
</protein>
<feature type="domain" description="MobA-like NTP transferase" evidence="8">
    <location>
        <begin position="4"/>
        <end position="151"/>
    </location>
</feature>
<evidence type="ECO:0000256" key="2">
    <source>
        <dbReference type="ARBA" id="ARBA00022679"/>
    </source>
</evidence>
<evidence type="ECO:0000259" key="8">
    <source>
        <dbReference type="Pfam" id="PF12804"/>
    </source>
</evidence>
<sequence>MVTGVILAGGRNSRMQGFNKALLSLDGETFIERQVRVLRTLCDEIMIVTPDPSIYIDLMLGEIEYLSDVYVGHGPLSGIHASFSKIRTEFAWVVGCDHPSLSVTAAQLMLDYLRKNDFDSVIPVIGGKHQMLHGVYRPQSILNSVIQLIEAEKYRLSGLLDVMNWVGIDESEWIARGISTDFTKDVDTPEQYLAILED</sequence>
<organism evidence="9 10">
    <name type="scientific">Paenibacillus crassostreae</name>
    <dbReference type="NCBI Taxonomy" id="1763538"/>
    <lineage>
        <taxon>Bacteria</taxon>
        <taxon>Bacillati</taxon>
        <taxon>Bacillota</taxon>
        <taxon>Bacilli</taxon>
        <taxon>Bacillales</taxon>
        <taxon>Paenibacillaceae</taxon>
        <taxon>Paenibacillus</taxon>
    </lineage>
</organism>
<dbReference type="STRING" id="1763538.LPB68_03410"/>
<dbReference type="PANTHER" id="PTHR19136:SF81">
    <property type="entry name" value="MOLYBDENUM COFACTOR GUANYLYLTRANSFERASE"/>
    <property type="match status" value="1"/>
</dbReference>
<keyword evidence="4" id="KW-0547">Nucleotide-binding</keyword>
<evidence type="ECO:0000256" key="1">
    <source>
        <dbReference type="ARBA" id="ARBA00022490"/>
    </source>
</evidence>
<comment type="caution">
    <text evidence="9">The sequence shown here is derived from an EMBL/GenBank/DDBJ whole genome shotgun (WGS) entry which is preliminary data.</text>
</comment>
<dbReference type="InterPro" id="IPR029044">
    <property type="entry name" value="Nucleotide-diphossugar_trans"/>
</dbReference>
<dbReference type="GO" id="GO:0005525">
    <property type="term" value="F:GTP binding"/>
    <property type="evidence" value="ECO:0007669"/>
    <property type="project" value="UniProtKB-KW"/>
</dbReference>
<evidence type="ECO:0000313" key="9">
    <source>
        <dbReference type="EMBL" id="OAB74497.1"/>
    </source>
</evidence>